<dbReference type="EMBL" id="FQUO01000009">
    <property type="protein sequence ID" value="SHF57296.1"/>
    <property type="molecule type" value="Genomic_DNA"/>
</dbReference>
<dbReference type="Pfam" id="PF00027">
    <property type="entry name" value="cNMP_binding"/>
    <property type="match status" value="1"/>
</dbReference>
<dbReference type="CDD" id="cd00038">
    <property type="entry name" value="CAP_ED"/>
    <property type="match status" value="1"/>
</dbReference>
<evidence type="ECO:0000313" key="2">
    <source>
        <dbReference type="EMBL" id="SHF57296.1"/>
    </source>
</evidence>
<dbReference type="PROSITE" id="PS50042">
    <property type="entry name" value="CNMP_BINDING_3"/>
    <property type="match status" value="1"/>
</dbReference>
<sequence length="193" mass="22817">MFELLQKKIGAQVRLSEAEVDLCNSMFGQRSIRKRQYLLQEGEVCRYQYFVSRGILRSYTTDDKGAEHILQFASEGWWMADLYSFFTGEASLYNMEAIEDAEVLMISRDNWDRLLQELPKLEHYFRVLLQNHLVATQRRLLVSLSEPAEQRYLRFMDAYPDCLQRVPQHMIAAYLGITKESLSRLRSRMSRKD</sequence>
<dbReference type="GO" id="GO:0016301">
    <property type="term" value="F:kinase activity"/>
    <property type="evidence" value="ECO:0007669"/>
    <property type="project" value="UniProtKB-KW"/>
</dbReference>
<dbReference type="Proteomes" id="UP000184368">
    <property type="component" value="Unassembled WGS sequence"/>
</dbReference>
<name>A0A1M5CRK8_9BACT</name>
<proteinExistence type="predicted"/>
<dbReference type="STRING" id="1302690.BUE76_08415"/>
<dbReference type="InterPro" id="IPR000595">
    <property type="entry name" value="cNMP-bd_dom"/>
</dbReference>
<accession>A0A1M5CRK8</accession>
<organism evidence="2 3">
    <name type="scientific">Cnuella takakiae</name>
    <dbReference type="NCBI Taxonomy" id="1302690"/>
    <lineage>
        <taxon>Bacteria</taxon>
        <taxon>Pseudomonadati</taxon>
        <taxon>Bacteroidota</taxon>
        <taxon>Chitinophagia</taxon>
        <taxon>Chitinophagales</taxon>
        <taxon>Chitinophagaceae</taxon>
        <taxon>Cnuella</taxon>
    </lineage>
</organism>
<keyword evidence="2" id="KW-0808">Transferase</keyword>
<feature type="domain" description="Cyclic nucleotide-binding" evidence="1">
    <location>
        <begin position="21"/>
        <end position="115"/>
    </location>
</feature>
<gene>
    <name evidence="2" type="ORF">SAMN05444008_109183</name>
</gene>
<dbReference type="AlphaFoldDB" id="A0A1M5CRK8"/>
<dbReference type="InterPro" id="IPR018490">
    <property type="entry name" value="cNMP-bd_dom_sf"/>
</dbReference>
<dbReference type="RefSeq" id="WP_073043949.1">
    <property type="nucleotide sequence ID" value="NZ_FQUO01000009.1"/>
</dbReference>
<dbReference type="Gene3D" id="2.60.120.10">
    <property type="entry name" value="Jelly Rolls"/>
    <property type="match status" value="1"/>
</dbReference>
<dbReference type="SUPFAM" id="SSF51206">
    <property type="entry name" value="cAMP-binding domain-like"/>
    <property type="match status" value="1"/>
</dbReference>
<protein>
    <submittedName>
        <fullName evidence="2">cAMP-binding domain of CRP or a regulatory subunit of cAMP-dependent protein kinases</fullName>
    </submittedName>
</protein>
<reference evidence="2 3" key="1">
    <citation type="submission" date="2016-11" db="EMBL/GenBank/DDBJ databases">
        <authorList>
            <person name="Jaros S."/>
            <person name="Januszkiewicz K."/>
            <person name="Wedrychowicz H."/>
        </authorList>
    </citation>
    <scope>NUCLEOTIDE SEQUENCE [LARGE SCALE GENOMIC DNA]</scope>
    <source>
        <strain evidence="2 3">DSM 26897</strain>
    </source>
</reference>
<keyword evidence="2" id="KW-0418">Kinase</keyword>
<evidence type="ECO:0000259" key="1">
    <source>
        <dbReference type="PROSITE" id="PS50042"/>
    </source>
</evidence>
<dbReference type="OrthoDB" id="9152304at2"/>
<keyword evidence="3" id="KW-1185">Reference proteome</keyword>
<evidence type="ECO:0000313" key="3">
    <source>
        <dbReference type="Proteomes" id="UP000184368"/>
    </source>
</evidence>
<dbReference type="InterPro" id="IPR014710">
    <property type="entry name" value="RmlC-like_jellyroll"/>
</dbReference>